<dbReference type="PATRIC" id="fig|39777.7.peg.1623"/>
<organism evidence="2">
    <name type="scientific">Veillonella atypica</name>
    <dbReference type="NCBI Taxonomy" id="39777"/>
    <lineage>
        <taxon>Bacteria</taxon>
        <taxon>Bacillati</taxon>
        <taxon>Bacillota</taxon>
        <taxon>Negativicutes</taxon>
        <taxon>Veillonellales</taxon>
        <taxon>Veillonellaceae</taxon>
        <taxon>Veillonella</taxon>
    </lineage>
</organism>
<gene>
    <name evidence="2" type="ORF">HMPREF3233_01657</name>
</gene>
<proteinExistence type="predicted"/>
<reference evidence="2 3" key="1">
    <citation type="submission" date="2016-01" db="EMBL/GenBank/DDBJ databases">
        <authorList>
            <person name="Oliw E.H."/>
        </authorList>
    </citation>
    <scope>NUCLEOTIDE SEQUENCE [LARGE SCALE GENOMIC DNA]</scope>
    <source>
        <strain evidence="2 3">CMW7756B</strain>
    </source>
</reference>
<dbReference type="AlphaFoldDB" id="A0A133S1W7"/>
<name>A0A133S1W7_9FIRM</name>
<evidence type="ECO:0000313" key="2">
    <source>
        <dbReference type="EMBL" id="KXA62339.1"/>
    </source>
</evidence>
<dbReference type="Gene3D" id="3.30.2310.20">
    <property type="entry name" value="RelE-like"/>
    <property type="match status" value="1"/>
</dbReference>
<keyword evidence="1" id="KW-1277">Toxin-antitoxin system</keyword>
<dbReference type="SUPFAM" id="SSF143011">
    <property type="entry name" value="RelE-like"/>
    <property type="match status" value="1"/>
</dbReference>
<dbReference type="EMBL" id="LRQT01000095">
    <property type="protein sequence ID" value="KXA62339.1"/>
    <property type="molecule type" value="Genomic_DNA"/>
</dbReference>
<comment type="caution">
    <text evidence="2">The sequence shown here is derived from an EMBL/GenBank/DDBJ whole genome shotgun (WGS) entry which is preliminary data.</text>
</comment>
<dbReference type="InterPro" id="IPR007712">
    <property type="entry name" value="RelE/ParE_toxin"/>
</dbReference>
<sequence length="100" mass="11774">MDTYKVRIFPAAEADLHNIFIYIKEKLISPTTALKIYNDLFQTIISLEVYPTRGSLRKVGQYRTKGYRQLFYKNYTIVYAVKDNEKEVHIIAVKYSPSIF</sequence>
<evidence type="ECO:0000313" key="3">
    <source>
        <dbReference type="Proteomes" id="UP000070226"/>
    </source>
</evidence>
<dbReference type="RefSeq" id="WP_060807859.1">
    <property type="nucleotide sequence ID" value="NZ_KQ958122.1"/>
</dbReference>
<accession>A0A133S1W7</accession>
<dbReference type="Proteomes" id="UP000070226">
    <property type="component" value="Unassembled WGS sequence"/>
</dbReference>
<evidence type="ECO:0000256" key="1">
    <source>
        <dbReference type="ARBA" id="ARBA00022649"/>
    </source>
</evidence>
<dbReference type="Pfam" id="PF05016">
    <property type="entry name" value="ParE_toxin"/>
    <property type="match status" value="1"/>
</dbReference>
<protein>
    <submittedName>
        <fullName evidence="2">Toxin-antitoxin system, toxin component, RelE family</fullName>
    </submittedName>
</protein>
<dbReference type="InterPro" id="IPR035093">
    <property type="entry name" value="RelE/ParE_toxin_dom_sf"/>
</dbReference>